<reference evidence="1 2" key="1">
    <citation type="submission" date="2019-01" db="EMBL/GenBank/DDBJ databases">
        <title>Sequencing of cultivated peanut Arachis hypogaea provides insights into genome evolution and oil improvement.</title>
        <authorList>
            <person name="Chen X."/>
        </authorList>
    </citation>
    <scope>NUCLEOTIDE SEQUENCE [LARGE SCALE GENOMIC DNA]</scope>
    <source>
        <strain evidence="2">cv. Fuhuasheng</strain>
        <tissue evidence="1">Leaves</tissue>
    </source>
</reference>
<organism evidence="1 2">
    <name type="scientific">Arachis hypogaea</name>
    <name type="common">Peanut</name>
    <dbReference type="NCBI Taxonomy" id="3818"/>
    <lineage>
        <taxon>Eukaryota</taxon>
        <taxon>Viridiplantae</taxon>
        <taxon>Streptophyta</taxon>
        <taxon>Embryophyta</taxon>
        <taxon>Tracheophyta</taxon>
        <taxon>Spermatophyta</taxon>
        <taxon>Magnoliopsida</taxon>
        <taxon>eudicotyledons</taxon>
        <taxon>Gunneridae</taxon>
        <taxon>Pentapetalae</taxon>
        <taxon>rosids</taxon>
        <taxon>fabids</taxon>
        <taxon>Fabales</taxon>
        <taxon>Fabaceae</taxon>
        <taxon>Papilionoideae</taxon>
        <taxon>50 kb inversion clade</taxon>
        <taxon>dalbergioids sensu lato</taxon>
        <taxon>Dalbergieae</taxon>
        <taxon>Pterocarpus clade</taxon>
        <taxon>Arachis</taxon>
    </lineage>
</organism>
<proteinExistence type="predicted"/>
<evidence type="ECO:0000313" key="1">
    <source>
        <dbReference type="EMBL" id="RYR24137.1"/>
    </source>
</evidence>
<dbReference type="AlphaFoldDB" id="A0A445ACG1"/>
<protein>
    <submittedName>
        <fullName evidence="1">Uncharacterized protein</fullName>
    </submittedName>
</protein>
<name>A0A445ACG1_ARAHY</name>
<evidence type="ECO:0000313" key="2">
    <source>
        <dbReference type="Proteomes" id="UP000289738"/>
    </source>
</evidence>
<comment type="caution">
    <text evidence="1">The sequence shown here is derived from an EMBL/GenBank/DDBJ whole genome shotgun (WGS) entry which is preliminary data.</text>
</comment>
<dbReference type="Proteomes" id="UP000289738">
    <property type="component" value="Chromosome B02"/>
</dbReference>
<sequence length="113" mass="12656">MSVRHSAHAPVQPSQCCRTPAVGTQLLQPHYIRKPSDVNPVPGLVRKQLRAQQHHDVRTGISAHSVLICILRALTKSLLKPAAVHCVLLNLTRRRKDKQLENKPIDRTTKPLT</sequence>
<gene>
    <name evidence="1" type="ORF">Ahy_B02g057637</name>
</gene>
<dbReference type="EMBL" id="SDMP01000012">
    <property type="protein sequence ID" value="RYR24137.1"/>
    <property type="molecule type" value="Genomic_DNA"/>
</dbReference>
<accession>A0A445ACG1</accession>
<keyword evidence="2" id="KW-1185">Reference proteome</keyword>